<name>A0AAD5Q8H5_PYTIN</name>
<feature type="compositionally biased region" description="Basic and acidic residues" evidence="2">
    <location>
        <begin position="513"/>
        <end position="525"/>
    </location>
</feature>
<accession>A0AAD5Q8H5</accession>
<protein>
    <recommendedName>
        <fullName evidence="5">START domain-containing protein</fullName>
    </recommendedName>
</protein>
<sequence>MRLSWQRHPHIDDDDDEDVHAVVDPLALLQDDEILEALVADDSVTASPTTTSDSDTEMTVAMEIEDVMPGVDLQLDDHDAARQERSIGFDAVLLREMEELMASSKEDWNHFQLSSPSLVFPPTLSPEIWLPTMPQGAPQSPRHHATQEAVSGENRNATDDSLLPAESREMELLRRQLKFLQAQREYLEFKAQLTTDTWADMSVDEQQDRQRAEQERARLAEVRLHQQFLARLAKQQLENLKYMELLLLQSPLNHYRMTLMTPMESYIHLTTDPVERRATLLSLRDEKIDAVKRFVEFQARSIDVDRQFFYLDTFEKFGKFYTVDFSINKFEDTTVDHIISVLYSHYVTTSDMVSKVLGAVENREYFDGVEWVFLNARFVDRINLPKRHPADKGFVVQESNTVYYLKRFGETAVLMSDYIDKDDLHPYRPSGRIRKDKTVGVVIEPYVDSNGRKSVVMKRFSFIRHHFKNIPATPELMQAVSTKVILWGQAVRFCISKQSKEPRPPTPVLAQQLKERSVRVSEMAR</sequence>
<evidence type="ECO:0000256" key="1">
    <source>
        <dbReference type="SAM" id="Coils"/>
    </source>
</evidence>
<feature type="region of interest" description="Disordered" evidence="2">
    <location>
        <begin position="499"/>
        <end position="525"/>
    </location>
</feature>
<gene>
    <name evidence="3" type="ORF">P43SY_001481</name>
</gene>
<evidence type="ECO:0008006" key="5">
    <source>
        <dbReference type="Google" id="ProtNLM"/>
    </source>
</evidence>
<dbReference type="AlphaFoldDB" id="A0AAD5Q8H5"/>
<keyword evidence="1" id="KW-0175">Coiled coil</keyword>
<proteinExistence type="predicted"/>
<evidence type="ECO:0000313" key="3">
    <source>
        <dbReference type="EMBL" id="KAJ0404361.1"/>
    </source>
</evidence>
<organism evidence="3 4">
    <name type="scientific">Pythium insidiosum</name>
    <name type="common">Pythiosis disease agent</name>
    <dbReference type="NCBI Taxonomy" id="114742"/>
    <lineage>
        <taxon>Eukaryota</taxon>
        <taxon>Sar</taxon>
        <taxon>Stramenopiles</taxon>
        <taxon>Oomycota</taxon>
        <taxon>Peronosporomycetes</taxon>
        <taxon>Pythiales</taxon>
        <taxon>Pythiaceae</taxon>
        <taxon>Pythium</taxon>
    </lineage>
</organism>
<evidence type="ECO:0000256" key="2">
    <source>
        <dbReference type="SAM" id="MobiDB-lite"/>
    </source>
</evidence>
<keyword evidence="4" id="KW-1185">Reference proteome</keyword>
<reference evidence="3" key="1">
    <citation type="submission" date="2021-12" db="EMBL/GenBank/DDBJ databases">
        <title>Prjna785345.</title>
        <authorList>
            <person name="Rujirawat T."/>
            <person name="Krajaejun T."/>
        </authorList>
    </citation>
    <scope>NUCLEOTIDE SEQUENCE</scope>
    <source>
        <strain evidence="3">Pi057C3</strain>
    </source>
</reference>
<feature type="coiled-coil region" evidence="1">
    <location>
        <begin position="163"/>
        <end position="190"/>
    </location>
</feature>
<feature type="region of interest" description="Disordered" evidence="2">
    <location>
        <begin position="133"/>
        <end position="163"/>
    </location>
</feature>
<evidence type="ECO:0000313" key="4">
    <source>
        <dbReference type="Proteomes" id="UP001209570"/>
    </source>
</evidence>
<comment type="caution">
    <text evidence="3">The sequence shown here is derived from an EMBL/GenBank/DDBJ whole genome shotgun (WGS) entry which is preliminary data.</text>
</comment>
<dbReference type="EMBL" id="JAKCXM010000064">
    <property type="protein sequence ID" value="KAJ0404361.1"/>
    <property type="molecule type" value="Genomic_DNA"/>
</dbReference>
<dbReference type="Proteomes" id="UP001209570">
    <property type="component" value="Unassembled WGS sequence"/>
</dbReference>